<dbReference type="OrthoDB" id="9784571at2"/>
<name>I4A8L5_DESDJ</name>
<keyword evidence="1" id="KW-0004">4Fe-4S</keyword>
<protein>
    <submittedName>
        <fullName evidence="10">Uncharacterized Fe-S protein</fullName>
    </submittedName>
</protein>
<evidence type="ECO:0000313" key="11">
    <source>
        <dbReference type="Proteomes" id="UP000006053"/>
    </source>
</evidence>
<evidence type="ECO:0000256" key="3">
    <source>
        <dbReference type="ARBA" id="ARBA00022694"/>
    </source>
</evidence>
<dbReference type="Gene3D" id="3.30.70.20">
    <property type="match status" value="1"/>
</dbReference>
<evidence type="ECO:0000256" key="4">
    <source>
        <dbReference type="ARBA" id="ARBA00022723"/>
    </source>
</evidence>
<evidence type="ECO:0000256" key="8">
    <source>
        <dbReference type="ARBA" id="ARBA00023014"/>
    </source>
</evidence>
<keyword evidence="5" id="KW-0671">Queuosine biosynthesis</keyword>
<keyword evidence="3" id="KW-0819">tRNA processing</keyword>
<dbReference type="Pfam" id="PF13484">
    <property type="entry name" value="Fer4_16"/>
    <property type="match status" value="1"/>
</dbReference>
<evidence type="ECO:0000313" key="10">
    <source>
        <dbReference type="EMBL" id="AFM00300.1"/>
    </source>
</evidence>
<dbReference type="GO" id="GO:0052693">
    <property type="term" value="F:epoxyqueuosine reductase activity"/>
    <property type="evidence" value="ECO:0007669"/>
    <property type="project" value="TreeGrafter"/>
</dbReference>
<dbReference type="GO" id="GO:0008616">
    <property type="term" value="P:tRNA queuosine(34) biosynthetic process"/>
    <property type="evidence" value="ECO:0007669"/>
    <property type="project" value="UniProtKB-KW"/>
</dbReference>
<dbReference type="EMBL" id="CP003348">
    <property type="protein sequence ID" value="AFM00300.1"/>
    <property type="molecule type" value="Genomic_DNA"/>
</dbReference>
<dbReference type="RefSeq" id="WP_014793788.1">
    <property type="nucleotide sequence ID" value="NC_018017.1"/>
</dbReference>
<feature type="domain" description="4Fe-4S ferredoxin-type" evidence="9">
    <location>
        <begin position="174"/>
        <end position="207"/>
    </location>
</feature>
<dbReference type="InterPro" id="IPR017900">
    <property type="entry name" value="4Fe4S_Fe_S_CS"/>
</dbReference>
<dbReference type="PROSITE" id="PS00198">
    <property type="entry name" value="4FE4S_FER_1"/>
    <property type="match status" value="1"/>
</dbReference>
<organism evidence="10 11">
    <name type="scientific">Desulfitobacterium dehalogenans (strain ATCC 51507 / DSM 9161 / JW/IU-DC1)</name>
    <dbReference type="NCBI Taxonomy" id="756499"/>
    <lineage>
        <taxon>Bacteria</taxon>
        <taxon>Bacillati</taxon>
        <taxon>Bacillota</taxon>
        <taxon>Clostridia</taxon>
        <taxon>Eubacteriales</taxon>
        <taxon>Desulfitobacteriaceae</taxon>
        <taxon>Desulfitobacterium</taxon>
    </lineage>
</organism>
<dbReference type="PROSITE" id="PS51379">
    <property type="entry name" value="4FE4S_FER_2"/>
    <property type="match status" value="1"/>
</dbReference>
<dbReference type="GO" id="GO:0051539">
    <property type="term" value="F:4 iron, 4 sulfur cluster binding"/>
    <property type="evidence" value="ECO:0007669"/>
    <property type="project" value="UniProtKB-KW"/>
</dbReference>
<dbReference type="NCBIfam" id="TIGR00276">
    <property type="entry name" value="tRNA epoxyqueuosine(34) reductase QueG"/>
    <property type="match status" value="1"/>
</dbReference>
<dbReference type="InterPro" id="IPR013542">
    <property type="entry name" value="QueG_DUF1730"/>
</dbReference>
<dbReference type="SUPFAM" id="SSF46548">
    <property type="entry name" value="alpha-helical ferredoxin"/>
    <property type="match status" value="1"/>
</dbReference>
<keyword evidence="8" id="KW-0411">Iron-sulfur</keyword>
<dbReference type="eggNOG" id="COG1600">
    <property type="taxonomic scope" value="Bacteria"/>
</dbReference>
<evidence type="ECO:0000256" key="5">
    <source>
        <dbReference type="ARBA" id="ARBA00022785"/>
    </source>
</evidence>
<evidence type="ECO:0000256" key="1">
    <source>
        <dbReference type="ARBA" id="ARBA00022485"/>
    </source>
</evidence>
<evidence type="ECO:0000259" key="9">
    <source>
        <dbReference type="PROSITE" id="PS51379"/>
    </source>
</evidence>
<evidence type="ECO:0000256" key="6">
    <source>
        <dbReference type="ARBA" id="ARBA00023002"/>
    </source>
</evidence>
<gene>
    <name evidence="10" type="ordered locus">Desde_1909</name>
</gene>
<dbReference type="InterPro" id="IPR004453">
    <property type="entry name" value="QueG"/>
</dbReference>
<dbReference type="PANTHER" id="PTHR30002">
    <property type="entry name" value="EPOXYQUEUOSINE REDUCTASE"/>
    <property type="match status" value="1"/>
</dbReference>
<keyword evidence="2" id="KW-0963">Cytoplasm</keyword>
<keyword evidence="6" id="KW-0560">Oxidoreductase</keyword>
<dbReference type="Pfam" id="PF08331">
    <property type="entry name" value="QueG_DUF1730"/>
    <property type="match status" value="1"/>
</dbReference>
<dbReference type="Proteomes" id="UP000006053">
    <property type="component" value="Chromosome"/>
</dbReference>
<keyword evidence="7" id="KW-0408">Iron</keyword>
<keyword evidence="11" id="KW-1185">Reference proteome</keyword>
<sequence>MEEKEGALWKERIRHLALESGFAAVGFTHAEPIEGLYGFLEERSAQGYHTSFEEKELRKRVDPKAIWPACETVVVLAYPLAYSSPPQRGEGVLARSAVGEDYHSQVRRALCRLADSLGEAGWRGENPQTQVDTGPLNERALAARAGLGWIGKNQQLIVPGVGSFVALGLMLLDRALPPDEPLDGQCGNCTRCIAVCPAQILGAMHFRANQCLSYLTQSKEPLTEQQRAALGNRIFGCDTCQEACPHNRLRLAGEEEPIDLDKVKGDSQAELRKEGRRGVDLWETLNLTKSQFNQQWRGTAAGWRGKGILQRNAYIALKNLQDPRLQSWVEERAEQDIPKLVQPYFDRADK</sequence>
<evidence type="ECO:0000256" key="7">
    <source>
        <dbReference type="ARBA" id="ARBA00023004"/>
    </source>
</evidence>
<dbReference type="KEGG" id="ddh:Desde_1909"/>
<dbReference type="GO" id="GO:0046872">
    <property type="term" value="F:metal ion binding"/>
    <property type="evidence" value="ECO:0007669"/>
    <property type="project" value="UniProtKB-KW"/>
</dbReference>
<proteinExistence type="predicted"/>
<dbReference type="HOGENOM" id="CLU_030790_2_1_9"/>
<dbReference type="InterPro" id="IPR017896">
    <property type="entry name" value="4Fe4S_Fe-S-bd"/>
</dbReference>
<reference evidence="10 11" key="2">
    <citation type="journal article" date="2015" name="J. Bacteriol.">
        <title>Genomic, proteomic, and biochemical analysis of the organohalide respiratory pathway in Desulfitobacterium dehalogenans.</title>
        <authorList>
            <person name="Kruse T."/>
            <person name="van de Pas B.A."/>
            <person name="Atteia A."/>
            <person name="Krab K."/>
            <person name="Hagen W.R."/>
            <person name="Goodwin L."/>
            <person name="Chain P."/>
            <person name="Boeren S."/>
            <person name="Maphosa F."/>
            <person name="Schraa G."/>
            <person name="de Vos W.M."/>
            <person name="van der Oost J."/>
            <person name="Smidt H."/>
            <person name="Stams A.J."/>
        </authorList>
    </citation>
    <scope>NUCLEOTIDE SEQUENCE [LARGE SCALE GENOMIC DNA]</scope>
    <source>
        <strain evidence="11">ATCC 51507 / DSM 9161 / JW/IU-DC1</strain>
    </source>
</reference>
<accession>I4A8L5</accession>
<dbReference type="AlphaFoldDB" id="I4A8L5"/>
<dbReference type="STRING" id="756499.Desde_1909"/>
<reference evidence="11" key="1">
    <citation type="submission" date="2012-06" db="EMBL/GenBank/DDBJ databases">
        <title>Complete sequence of Desulfitobacterium dehalogenans ATCC 51507.</title>
        <authorList>
            <person name="Lucas S."/>
            <person name="Han J."/>
            <person name="Lapidus A."/>
            <person name="Cheng J.-F."/>
            <person name="Goodwin L."/>
            <person name="Pitluck S."/>
            <person name="Peters L."/>
            <person name="Ovchinnikova G."/>
            <person name="Teshima H."/>
            <person name="Detter J.C."/>
            <person name="Han C."/>
            <person name="Tapia R."/>
            <person name="Land M."/>
            <person name="Hauser L."/>
            <person name="Kyrpides N."/>
            <person name="Ivanova N."/>
            <person name="Pagani I."/>
            <person name="Kruse T."/>
            <person name="de Vos W.M."/>
            <person name="Smidt H."/>
            <person name="Woyke T."/>
        </authorList>
    </citation>
    <scope>NUCLEOTIDE SEQUENCE [LARGE SCALE GENOMIC DNA]</scope>
    <source>
        <strain evidence="11">ATCC 51507 / DSM 9161 / JW/IU-DC1</strain>
    </source>
</reference>
<dbReference type="PANTHER" id="PTHR30002:SF4">
    <property type="entry name" value="EPOXYQUEUOSINE REDUCTASE"/>
    <property type="match status" value="1"/>
</dbReference>
<evidence type="ECO:0000256" key="2">
    <source>
        <dbReference type="ARBA" id="ARBA00022490"/>
    </source>
</evidence>
<keyword evidence="4" id="KW-0479">Metal-binding</keyword>